<dbReference type="Proteomes" id="UP001295794">
    <property type="component" value="Unassembled WGS sequence"/>
</dbReference>
<gene>
    <name evidence="1" type="ORF">MYCIT1_LOCUS12773</name>
</gene>
<accession>A0AAD2Q2M5</accession>
<reference evidence="1" key="1">
    <citation type="submission" date="2023-11" db="EMBL/GenBank/DDBJ databases">
        <authorList>
            <person name="De Vega J J."/>
            <person name="De Vega J J."/>
        </authorList>
    </citation>
    <scope>NUCLEOTIDE SEQUENCE</scope>
</reference>
<name>A0AAD2Q2M5_9AGAR</name>
<feature type="non-terminal residue" evidence="1">
    <location>
        <position position="1"/>
    </location>
</feature>
<organism evidence="1 2">
    <name type="scientific">Mycena citricolor</name>
    <dbReference type="NCBI Taxonomy" id="2018698"/>
    <lineage>
        <taxon>Eukaryota</taxon>
        <taxon>Fungi</taxon>
        <taxon>Dikarya</taxon>
        <taxon>Basidiomycota</taxon>
        <taxon>Agaricomycotina</taxon>
        <taxon>Agaricomycetes</taxon>
        <taxon>Agaricomycetidae</taxon>
        <taxon>Agaricales</taxon>
        <taxon>Marasmiineae</taxon>
        <taxon>Mycenaceae</taxon>
        <taxon>Mycena</taxon>
    </lineage>
</organism>
<evidence type="ECO:0000313" key="2">
    <source>
        <dbReference type="Proteomes" id="UP001295794"/>
    </source>
</evidence>
<sequence length="163" mass="19272">RSERSGPFPTQVKDWARQICPKRKLMCTRLYAIFITQPPPFHRPVQRRTCQFTRTLDRSGVESAEIYCPVQRASPSWQRTRSSVCPPVRGQDPICKSDPPRYNFHGKLRSLFERNRSLSAPEDIERAFRLCDYIKRETLALYSLRKYRHLKRMYPPPPPPPTR</sequence>
<comment type="caution">
    <text evidence="1">The sequence shown here is derived from an EMBL/GenBank/DDBJ whole genome shotgun (WGS) entry which is preliminary data.</text>
</comment>
<proteinExistence type="predicted"/>
<dbReference type="EMBL" id="CAVNYO010000142">
    <property type="protein sequence ID" value="CAK5269216.1"/>
    <property type="molecule type" value="Genomic_DNA"/>
</dbReference>
<protein>
    <submittedName>
        <fullName evidence="1">Uncharacterized protein</fullName>
    </submittedName>
</protein>
<keyword evidence="2" id="KW-1185">Reference proteome</keyword>
<dbReference type="AlphaFoldDB" id="A0AAD2Q2M5"/>
<evidence type="ECO:0000313" key="1">
    <source>
        <dbReference type="EMBL" id="CAK5269216.1"/>
    </source>
</evidence>